<accession>F2JLF0</accession>
<gene>
    <name evidence="2" type="ordered locus">Clole_0499</name>
</gene>
<protein>
    <submittedName>
        <fullName evidence="2">Uncharacterized protein</fullName>
    </submittedName>
</protein>
<name>F2JLF0_CELLD</name>
<evidence type="ECO:0000313" key="3">
    <source>
        <dbReference type="Proteomes" id="UP000008467"/>
    </source>
</evidence>
<feature type="region of interest" description="Disordered" evidence="1">
    <location>
        <begin position="1"/>
        <end position="25"/>
    </location>
</feature>
<keyword evidence="3" id="KW-1185">Reference proteome</keyword>
<evidence type="ECO:0000256" key="1">
    <source>
        <dbReference type="SAM" id="MobiDB-lite"/>
    </source>
</evidence>
<proteinExistence type="predicted"/>
<dbReference type="RefSeq" id="WP_013655539.1">
    <property type="nucleotide sequence ID" value="NC_015275.1"/>
</dbReference>
<dbReference type="KEGG" id="cle:Clole_0499"/>
<dbReference type="EMBL" id="CP002582">
    <property type="protein sequence ID" value="ADZ82238.1"/>
    <property type="molecule type" value="Genomic_DNA"/>
</dbReference>
<dbReference type="HOGENOM" id="CLU_1341258_0_0_9"/>
<evidence type="ECO:0000313" key="2">
    <source>
        <dbReference type="EMBL" id="ADZ82238.1"/>
    </source>
</evidence>
<feature type="compositionally biased region" description="Basic and acidic residues" evidence="1">
    <location>
        <begin position="13"/>
        <end position="25"/>
    </location>
</feature>
<reference evidence="2 3" key="1">
    <citation type="journal article" date="2011" name="J. Bacteriol.">
        <title>Complete genome sequence of the cellulose-degrading bacterium Cellulosilyticum lentocellum.</title>
        <authorList>
            <consortium name="US DOE Joint Genome Institute"/>
            <person name="Miller D.A."/>
            <person name="Suen G."/>
            <person name="Bruce D."/>
            <person name="Copeland A."/>
            <person name="Cheng J.F."/>
            <person name="Detter C."/>
            <person name="Goodwin L.A."/>
            <person name="Han C.S."/>
            <person name="Hauser L.J."/>
            <person name="Land M.L."/>
            <person name="Lapidus A."/>
            <person name="Lucas S."/>
            <person name="Meincke L."/>
            <person name="Pitluck S."/>
            <person name="Tapia R."/>
            <person name="Teshima H."/>
            <person name="Woyke T."/>
            <person name="Fox B.G."/>
            <person name="Angert E.R."/>
            <person name="Currie C.R."/>
        </authorList>
    </citation>
    <scope>NUCLEOTIDE SEQUENCE [LARGE SCALE GENOMIC DNA]</scope>
    <source>
        <strain evidence="3">ATCC 49066 / DSM 5427 / NCIMB 11756 / RHM5</strain>
    </source>
</reference>
<organism evidence="2 3">
    <name type="scientific">Cellulosilyticum lentocellum (strain ATCC 49066 / DSM 5427 / NCIMB 11756 / RHM5)</name>
    <name type="common">Clostridium lentocellum</name>
    <dbReference type="NCBI Taxonomy" id="642492"/>
    <lineage>
        <taxon>Bacteria</taxon>
        <taxon>Bacillati</taxon>
        <taxon>Bacillota</taxon>
        <taxon>Clostridia</taxon>
        <taxon>Lachnospirales</taxon>
        <taxon>Cellulosilyticaceae</taxon>
        <taxon>Cellulosilyticum</taxon>
    </lineage>
</organism>
<dbReference type="Proteomes" id="UP000008467">
    <property type="component" value="Chromosome"/>
</dbReference>
<dbReference type="AlphaFoldDB" id="F2JLF0"/>
<sequence>MSITSQEESPIAQEKESADRSEYITDRNKHIMQEVTDEFIRGTKSKQEIIVLLQEELNKVFDVENTQAMTKRVEEGKIDREEVKKYKELQTIEFDSIQFQLPGYSKDYEQKILQLENRKALTVTNAKEEFKMLVFSNDKASTFQGLIDEFEESEAQLYKTYIVNTYGEEVLNSGYMYQKITENSVMQDINSDMSLEEIVFFPLF</sequence>